<proteinExistence type="predicted"/>
<dbReference type="Gene3D" id="3.30.1450.10">
    <property type="match status" value="1"/>
</dbReference>
<dbReference type="AlphaFoldDB" id="A0A1X3D021"/>
<organism evidence="4 5">
    <name type="scientific">Neisseria canis</name>
    <dbReference type="NCBI Taxonomy" id="493"/>
    <lineage>
        <taxon>Bacteria</taxon>
        <taxon>Pseudomonadati</taxon>
        <taxon>Pseudomonadota</taxon>
        <taxon>Betaproteobacteria</taxon>
        <taxon>Neisseriales</taxon>
        <taxon>Neisseriaceae</taxon>
        <taxon>Neisseria</taxon>
    </lineage>
</organism>
<name>A0A1X3D021_9NEIS</name>
<keyword evidence="5" id="KW-1185">Reference proteome</keyword>
<dbReference type="Pfam" id="PF04355">
    <property type="entry name" value="BamE"/>
    <property type="match status" value="1"/>
</dbReference>
<reference evidence="4 5" key="1">
    <citation type="submission" date="2018-12" db="EMBL/GenBank/DDBJ databases">
        <authorList>
            <consortium name="Pathogen Informatics"/>
        </authorList>
    </citation>
    <scope>NUCLEOTIDE SEQUENCE [LARGE SCALE GENOMIC DNA]</scope>
    <source>
        <strain evidence="4 5">NCTC10296</strain>
    </source>
</reference>
<evidence type="ECO:0000259" key="3">
    <source>
        <dbReference type="Pfam" id="PF04355"/>
    </source>
</evidence>
<keyword evidence="2" id="KW-0472">Membrane</keyword>
<keyword evidence="1" id="KW-0732">Signal</keyword>
<protein>
    <submittedName>
        <fullName evidence="4">Lipoprotein</fullName>
    </submittedName>
</protein>
<dbReference type="InterPro" id="IPR007450">
    <property type="entry name" value="BamE_dom"/>
</dbReference>
<dbReference type="GO" id="GO:0019867">
    <property type="term" value="C:outer membrane"/>
    <property type="evidence" value="ECO:0007669"/>
    <property type="project" value="InterPro"/>
</dbReference>
<evidence type="ECO:0000256" key="2">
    <source>
        <dbReference type="ARBA" id="ARBA00023136"/>
    </source>
</evidence>
<sequence>MKHYLILTSALLLSACAQKPQPQPTVHTLPVHTSGKKYEVTYKQKAYKVNHILKWRTVNDPNLGIKPDWDKLNQIRPGMNAATVQQLLGKPWHHGSSYLTEWNYLYRYAFSGKMQQCQYKIVFNKKSNTVEGIFWEPVKHAHCRH</sequence>
<dbReference type="RefSeq" id="WP_085415584.1">
    <property type="nucleotide sequence ID" value="NZ_CAUJPY010000001.1"/>
</dbReference>
<dbReference type="OrthoDB" id="9808250at2"/>
<evidence type="ECO:0000256" key="1">
    <source>
        <dbReference type="ARBA" id="ARBA00022729"/>
    </source>
</evidence>
<gene>
    <name evidence="4" type="primary">mlp_2</name>
    <name evidence="4" type="ORF">NCTC10296_01467</name>
</gene>
<evidence type="ECO:0000313" key="4">
    <source>
        <dbReference type="EMBL" id="VEF01800.1"/>
    </source>
</evidence>
<dbReference type="InterPro" id="IPR037873">
    <property type="entry name" value="BamE-like"/>
</dbReference>
<dbReference type="PROSITE" id="PS51257">
    <property type="entry name" value="PROKAR_LIPOPROTEIN"/>
    <property type="match status" value="1"/>
</dbReference>
<keyword evidence="4" id="KW-0449">Lipoprotein</keyword>
<accession>A0A1X3D021</accession>
<dbReference type="Proteomes" id="UP000279284">
    <property type="component" value="Chromosome"/>
</dbReference>
<feature type="domain" description="Outer membrane protein assembly factor BamE" evidence="3">
    <location>
        <begin position="68"/>
        <end position="128"/>
    </location>
</feature>
<dbReference type="STRING" id="493.BWD07_01370"/>
<evidence type="ECO:0000313" key="5">
    <source>
        <dbReference type="Proteomes" id="UP000279284"/>
    </source>
</evidence>
<dbReference type="EMBL" id="LR134313">
    <property type="protein sequence ID" value="VEF01800.1"/>
    <property type="molecule type" value="Genomic_DNA"/>
</dbReference>
<dbReference type="KEGG" id="nci:NCTC10296_01467"/>